<accession>A0A9D1G4C8</accession>
<dbReference type="Proteomes" id="UP000886876">
    <property type="component" value="Unassembled WGS sequence"/>
</dbReference>
<dbReference type="PANTHER" id="PTHR34512:SF30">
    <property type="entry name" value="OUTER MEMBRANE PROTEIN ASSEMBLY FACTOR BAMB"/>
    <property type="match status" value="1"/>
</dbReference>
<dbReference type="SUPFAM" id="SSF50998">
    <property type="entry name" value="Quinoprotein alcohol dehydrogenase-like"/>
    <property type="match status" value="2"/>
</dbReference>
<evidence type="ECO:0000313" key="3">
    <source>
        <dbReference type="Proteomes" id="UP000886876"/>
    </source>
</evidence>
<dbReference type="PANTHER" id="PTHR34512">
    <property type="entry name" value="CELL SURFACE PROTEIN"/>
    <property type="match status" value="1"/>
</dbReference>
<dbReference type="SMART" id="SM00564">
    <property type="entry name" value="PQQ"/>
    <property type="match status" value="3"/>
</dbReference>
<dbReference type="InterPro" id="IPR011047">
    <property type="entry name" value="Quinoprotein_ADH-like_sf"/>
</dbReference>
<reference evidence="2" key="2">
    <citation type="journal article" date="2021" name="PeerJ">
        <title>Extensive microbial diversity within the chicken gut microbiome revealed by metagenomics and culture.</title>
        <authorList>
            <person name="Gilroy R."/>
            <person name="Ravi A."/>
            <person name="Getino M."/>
            <person name="Pursley I."/>
            <person name="Horton D.L."/>
            <person name="Alikhan N.F."/>
            <person name="Baker D."/>
            <person name="Gharbi K."/>
            <person name="Hall N."/>
            <person name="Watson M."/>
            <person name="Adriaenssens E.M."/>
            <person name="Foster-Nyarko E."/>
            <person name="Jarju S."/>
            <person name="Secka A."/>
            <person name="Antonio M."/>
            <person name="Oren A."/>
            <person name="Chaudhuri R.R."/>
            <person name="La Ragione R."/>
            <person name="Hildebrand F."/>
            <person name="Pallen M.J."/>
        </authorList>
    </citation>
    <scope>NUCLEOTIDE SEQUENCE</scope>
    <source>
        <strain evidence="2">ChiHecec3B27-6122</strain>
    </source>
</reference>
<comment type="caution">
    <text evidence="2">The sequence shown here is derived from an EMBL/GenBank/DDBJ whole genome shotgun (WGS) entry which is preliminary data.</text>
</comment>
<dbReference type="AlphaFoldDB" id="A0A9D1G4C8"/>
<name>A0A9D1G4C8_9FIRM</name>
<feature type="domain" description="Pyrrolo-quinoline quinone repeat" evidence="1">
    <location>
        <begin position="262"/>
        <end position="412"/>
    </location>
</feature>
<dbReference type="EMBL" id="DVJS01000016">
    <property type="protein sequence ID" value="HIS96464.1"/>
    <property type="molecule type" value="Genomic_DNA"/>
</dbReference>
<dbReference type="InterPro" id="IPR018391">
    <property type="entry name" value="PQQ_b-propeller_rpt"/>
</dbReference>
<dbReference type="Pfam" id="PF13360">
    <property type="entry name" value="PQQ_2"/>
    <property type="match status" value="1"/>
</dbReference>
<dbReference type="InterPro" id="IPR002372">
    <property type="entry name" value="PQQ_rpt_dom"/>
</dbReference>
<organism evidence="2 3">
    <name type="scientific">Candidatus Scatomorpha pullistercoris</name>
    <dbReference type="NCBI Taxonomy" id="2840929"/>
    <lineage>
        <taxon>Bacteria</taxon>
        <taxon>Bacillati</taxon>
        <taxon>Bacillota</taxon>
        <taxon>Clostridia</taxon>
        <taxon>Eubacteriales</taxon>
        <taxon>Candidatus Scatomorpha</taxon>
    </lineage>
</organism>
<sequence>MVDGEMLDGPYETDTEIYLGDASEYSALPGVITFGGNNYRNTNSYGTAELTNKKFGSQWTAPTGSLTTPTTAGASSYWSGNGWTGQPLLVEWPKETRQIMNMYDWAKEAESLVEVIYPSMDGYVYFYELQTGQKTRDALNMGYVYKGTGTVDPRGYPLLYIGSGLNSYNGTSHVFVVSLIDFSILYEFGANDSFALRAWPMYDSAPLIDADTDKLIYCGENGVIYIITLGTEYDEAAGTISVNPTRVVKWRYASYNNIQSGFYLGFEASPVIYQGHLMCTDNSGNLICLDLNTLELKWVQDTLDDSNSTPVLELEDGHPYLYVSTSFHLGWRSWVKADVPVWKIDAETGEIVWQVDYSCSSVADLSGGVQGSITCGKNNVSDLIFAPVSRYPTAGGGTLVALDKATGEQVWEFQTQVYSWSTPTIFYDQNGDGYILYCTTGYYLYLLDARTGEMLDSKNLGGLIEATPAVFDNWLVVGHRNGSIYGIELT</sequence>
<dbReference type="Gene3D" id="2.130.10.10">
    <property type="entry name" value="YVTN repeat-like/Quinoprotein amine dehydrogenase"/>
    <property type="match status" value="2"/>
</dbReference>
<evidence type="ECO:0000259" key="1">
    <source>
        <dbReference type="Pfam" id="PF13360"/>
    </source>
</evidence>
<proteinExistence type="predicted"/>
<reference evidence="2" key="1">
    <citation type="submission" date="2020-10" db="EMBL/GenBank/DDBJ databases">
        <authorList>
            <person name="Gilroy R."/>
        </authorList>
    </citation>
    <scope>NUCLEOTIDE SEQUENCE</scope>
    <source>
        <strain evidence="2">ChiHecec3B27-6122</strain>
    </source>
</reference>
<protein>
    <submittedName>
        <fullName evidence="2">PQQ-binding-like beta-propeller repeat protein</fullName>
    </submittedName>
</protein>
<dbReference type="InterPro" id="IPR015943">
    <property type="entry name" value="WD40/YVTN_repeat-like_dom_sf"/>
</dbReference>
<gene>
    <name evidence="2" type="ORF">IAD42_00650</name>
</gene>
<evidence type="ECO:0000313" key="2">
    <source>
        <dbReference type="EMBL" id="HIS96464.1"/>
    </source>
</evidence>